<dbReference type="InterPro" id="IPR052895">
    <property type="entry name" value="HetReg/Transcr_Mod"/>
</dbReference>
<dbReference type="Pfam" id="PF26639">
    <property type="entry name" value="Het-6_barrel"/>
    <property type="match status" value="1"/>
</dbReference>
<proteinExistence type="predicted"/>
<dbReference type="PANTHER" id="PTHR24148:SF73">
    <property type="entry name" value="HET DOMAIN PROTEIN (AFU_ORTHOLOGUE AFUA_8G01020)"/>
    <property type="match status" value="1"/>
</dbReference>
<evidence type="ECO:0000313" key="3">
    <source>
        <dbReference type="Proteomes" id="UP000256328"/>
    </source>
</evidence>
<protein>
    <recommendedName>
        <fullName evidence="1">Heterokaryon incompatibility domain-containing protein</fullName>
    </recommendedName>
</protein>
<dbReference type="InterPro" id="IPR010730">
    <property type="entry name" value="HET"/>
</dbReference>
<evidence type="ECO:0000313" key="2">
    <source>
        <dbReference type="EMBL" id="RDW91514.1"/>
    </source>
</evidence>
<dbReference type="PANTHER" id="PTHR24148">
    <property type="entry name" value="ANKYRIN REPEAT DOMAIN-CONTAINING PROTEIN 39 HOMOLOG-RELATED"/>
    <property type="match status" value="1"/>
</dbReference>
<reference evidence="2 3" key="1">
    <citation type="journal article" date="2018" name="IMA Fungus">
        <title>IMA Genome-F 9: Draft genome sequence of Annulohypoxylon stygium, Aspergillus mulundensis, Berkeleyomyces basicola (syn. Thielaviopsis basicola), Ceratocystis smalleyi, two Cercospora beticola strains, Coleophoma cylindrospora, Fusarium fracticaudum, Phialophora cf. hyalina, and Morchella septimelata.</title>
        <authorList>
            <person name="Wingfield B.D."/>
            <person name="Bills G.F."/>
            <person name="Dong Y."/>
            <person name="Huang W."/>
            <person name="Nel W.J."/>
            <person name="Swalarsk-Parry B.S."/>
            <person name="Vaghefi N."/>
            <person name="Wilken P.M."/>
            <person name="An Z."/>
            <person name="de Beer Z.W."/>
            <person name="De Vos L."/>
            <person name="Chen L."/>
            <person name="Duong T.A."/>
            <person name="Gao Y."/>
            <person name="Hammerbacher A."/>
            <person name="Kikkert J.R."/>
            <person name="Li Y."/>
            <person name="Li H."/>
            <person name="Li K."/>
            <person name="Li Q."/>
            <person name="Liu X."/>
            <person name="Ma X."/>
            <person name="Naidoo K."/>
            <person name="Pethybridge S.J."/>
            <person name="Sun J."/>
            <person name="Steenkamp E.T."/>
            <person name="van der Nest M.A."/>
            <person name="van Wyk S."/>
            <person name="Wingfield M.J."/>
            <person name="Xiong C."/>
            <person name="Yue Q."/>
            <person name="Zhang X."/>
        </authorList>
    </citation>
    <scope>NUCLEOTIDE SEQUENCE [LARGE SCALE GENOMIC DNA]</scope>
    <source>
        <strain evidence="2 3">BP5796</strain>
    </source>
</reference>
<name>A0A3D8SYZ6_9HELO</name>
<gene>
    <name evidence="2" type="ORF">BP5796_02679</name>
</gene>
<dbReference type="Pfam" id="PF06985">
    <property type="entry name" value="HET"/>
    <property type="match status" value="1"/>
</dbReference>
<accession>A0A3D8SYZ6</accession>
<evidence type="ECO:0000259" key="1">
    <source>
        <dbReference type="Pfam" id="PF06985"/>
    </source>
</evidence>
<dbReference type="AlphaFoldDB" id="A0A3D8SYZ6"/>
<sequence>MSFFIYRSLTPHKKRIRLVHVLPENSFVLSETAEDVMYREQCENYVSQSSNNIFCTVSHVSLDSAPPYTALSYNWGDESRTKSIYIDGASSMITENLECALRHLRRPDKELTLWVDSLCIDQGDKEEKSEQVQQMREIYSRAISVLAWLGPEAESSNVAMDWIKDFGSRSSSFGIGTKPNLRLRYLRQADEKILVDLGGSYKQFIDDLKSELGPSNPQYYKVIFALKGVFSRPYWGRIWVVQELFTATKTSFVCGTKTVTEDELHHGLRLIRNFGHYRLLESSHEAQFGISDSNSILSIPTLAPINLLKIRRAATPLPLIHLLRSLRTSKAKLHQDKIFALLGIAEDSQLLSLSPDYDKPWQDVYIDAAEALISKGYIEVLSLCEASNRTPELPSWVPDWSHEIERSPIQQRTRNRVSASPTTILQPEFSASGPHHFSNGRVFRSGQGHLGRLSLSATFIGEVQSLGTTWVDGGLGTWLSDLQRLSQKSSQISKQSVQAQIVWRTAVADQEIRQGMIKPRLSNHMLSAVDELLANRDLRHVNSQTFIEAGLGDYVQQLQQIAQSRRPMLVGNGYVGIVPVETEPGDQVFIILGADVPHILRRRRQSESLLLIGEAYVHGVMDGEVMQGVTDIQTIEIS</sequence>
<organism evidence="2 3">
    <name type="scientific">Coleophoma crateriformis</name>
    <dbReference type="NCBI Taxonomy" id="565419"/>
    <lineage>
        <taxon>Eukaryota</taxon>
        <taxon>Fungi</taxon>
        <taxon>Dikarya</taxon>
        <taxon>Ascomycota</taxon>
        <taxon>Pezizomycotina</taxon>
        <taxon>Leotiomycetes</taxon>
        <taxon>Helotiales</taxon>
        <taxon>Dermateaceae</taxon>
        <taxon>Coleophoma</taxon>
    </lineage>
</organism>
<keyword evidence="3" id="KW-1185">Reference proteome</keyword>
<dbReference type="EMBL" id="PDLN01000003">
    <property type="protein sequence ID" value="RDW91514.1"/>
    <property type="molecule type" value="Genomic_DNA"/>
</dbReference>
<feature type="domain" description="Heterokaryon incompatibility" evidence="1">
    <location>
        <begin position="68"/>
        <end position="243"/>
    </location>
</feature>
<comment type="caution">
    <text evidence="2">The sequence shown here is derived from an EMBL/GenBank/DDBJ whole genome shotgun (WGS) entry which is preliminary data.</text>
</comment>
<dbReference type="OrthoDB" id="3598674at2759"/>
<dbReference type="Proteomes" id="UP000256328">
    <property type="component" value="Unassembled WGS sequence"/>
</dbReference>